<dbReference type="EMBL" id="JQIF01000097">
    <property type="protein sequence ID" value="KGJ51751.1"/>
    <property type="molecule type" value="Genomic_DNA"/>
</dbReference>
<name>A0A099I2D3_CLOIN</name>
<comment type="caution">
    <text evidence="1">The sequence shown here is derived from an EMBL/GenBank/DDBJ whole genome shotgun (WGS) entry which is preliminary data.</text>
</comment>
<accession>A0A099I2D3</accession>
<protein>
    <recommendedName>
        <fullName evidence="3">DUF4299 family protein</fullName>
    </recommendedName>
</protein>
<organism evidence="1 2">
    <name type="scientific">Clostridium innocuum</name>
    <dbReference type="NCBI Taxonomy" id="1522"/>
    <lineage>
        <taxon>Bacteria</taxon>
        <taxon>Bacillati</taxon>
        <taxon>Bacillota</taxon>
        <taxon>Clostridia</taxon>
        <taxon>Eubacteriales</taxon>
        <taxon>Clostridiaceae</taxon>
        <taxon>Clostridium</taxon>
    </lineage>
</organism>
<proteinExistence type="predicted"/>
<gene>
    <name evidence="1" type="ORF">CIAN88_18505</name>
</gene>
<dbReference type="Proteomes" id="UP000030008">
    <property type="component" value="Unassembled WGS sequence"/>
</dbReference>
<evidence type="ECO:0000313" key="1">
    <source>
        <dbReference type="EMBL" id="KGJ51751.1"/>
    </source>
</evidence>
<dbReference type="Pfam" id="PF14132">
    <property type="entry name" value="DUF4299"/>
    <property type="match status" value="1"/>
</dbReference>
<sequence length="286" mass="33202">MSVDIKIVNRGIFKKKLSMHDFLETGLQAGVMDSTWRMQPLEAESADDFILYDPSCIARGIQVVWKQPYEVELYLLLPTCHQEIEAFYALIQHLCKRWKTSAFEQDGETQELRSIAGIKQHLTTFSDECLGSFLKEHADGCFFSAMHPLWFEQQDHEEMHDDFGAWLHNHQKQDVYYAVPRVYQKEDGFFGVYTITSTVDSLLPIKPEAPFGMKDPVSGEDIQIDTWYAAFYDLEEETFLGQLPYEAFVKEIHLSECERYDAKMRKLPGMCAAHQRELIQQYGVDI</sequence>
<evidence type="ECO:0008006" key="3">
    <source>
        <dbReference type="Google" id="ProtNLM"/>
    </source>
</evidence>
<dbReference type="AlphaFoldDB" id="A0A099I2D3"/>
<reference evidence="1 2" key="1">
    <citation type="submission" date="2014-08" db="EMBL/GenBank/DDBJ databases">
        <title>Clostridium innocuum, an unnegligible vancomycin-resistant pathogen causing extra-intestinal infections.</title>
        <authorList>
            <person name="Feng Y."/>
            <person name="Chiu C.-H."/>
        </authorList>
    </citation>
    <scope>NUCLEOTIDE SEQUENCE [LARGE SCALE GENOMIC DNA]</scope>
    <source>
        <strain evidence="1 2">AN88</strain>
    </source>
</reference>
<dbReference type="InterPro" id="IPR025387">
    <property type="entry name" value="DUF4299"/>
</dbReference>
<evidence type="ECO:0000313" key="2">
    <source>
        <dbReference type="Proteomes" id="UP000030008"/>
    </source>
</evidence>
<dbReference type="RefSeq" id="WP_044907305.1">
    <property type="nucleotide sequence ID" value="NZ_JQIF01000097.1"/>
</dbReference>